<dbReference type="AlphaFoldDB" id="A0A365QVH1"/>
<dbReference type="SUPFAM" id="SSF81273">
    <property type="entry name" value="H-NS histone-like proteins"/>
    <property type="match status" value="1"/>
</dbReference>
<accession>A0A365QVH1</accession>
<dbReference type="InterPro" id="IPR027444">
    <property type="entry name" value="H-NS_C_dom"/>
</dbReference>
<organism evidence="3 4">
    <name type="scientific">Burkholderia reimsis</name>
    <dbReference type="NCBI Taxonomy" id="2234132"/>
    <lineage>
        <taxon>Bacteria</taxon>
        <taxon>Pseudomonadati</taxon>
        <taxon>Pseudomonadota</taxon>
        <taxon>Betaproteobacteria</taxon>
        <taxon>Burkholderiales</taxon>
        <taxon>Burkholderiaceae</taxon>
        <taxon>Burkholderia</taxon>
    </lineage>
</organism>
<dbReference type="SMART" id="SM00528">
    <property type="entry name" value="HNS"/>
    <property type="match status" value="1"/>
</dbReference>
<dbReference type="Proteomes" id="UP000252458">
    <property type="component" value="Unassembled WGS sequence"/>
</dbReference>
<feature type="region of interest" description="Disordered" evidence="1">
    <location>
        <begin position="1"/>
        <end position="62"/>
    </location>
</feature>
<keyword evidence="4" id="KW-1185">Reference proteome</keyword>
<dbReference type="GO" id="GO:0003677">
    <property type="term" value="F:DNA binding"/>
    <property type="evidence" value="ECO:0007669"/>
    <property type="project" value="InterPro"/>
</dbReference>
<proteinExistence type="predicted"/>
<dbReference type="EMBL" id="QMFZ01000011">
    <property type="protein sequence ID" value="RBB39271.1"/>
    <property type="molecule type" value="Genomic_DNA"/>
</dbReference>
<feature type="compositionally biased region" description="Basic and acidic residues" evidence="1">
    <location>
        <begin position="48"/>
        <end position="62"/>
    </location>
</feature>
<dbReference type="Pfam" id="PF00816">
    <property type="entry name" value="Histone_HNS"/>
    <property type="match status" value="1"/>
</dbReference>
<feature type="compositionally biased region" description="Polar residues" evidence="1">
    <location>
        <begin position="7"/>
        <end position="16"/>
    </location>
</feature>
<feature type="domain" description="DNA-binding protein H-NS-like C-terminal" evidence="2">
    <location>
        <begin position="18"/>
        <end position="57"/>
    </location>
</feature>
<evidence type="ECO:0000256" key="1">
    <source>
        <dbReference type="SAM" id="MobiDB-lite"/>
    </source>
</evidence>
<gene>
    <name evidence="3" type="ORF">DPV79_15685</name>
</gene>
<comment type="caution">
    <text evidence="3">The sequence shown here is derived from an EMBL/GenBank/DDBJ whole genome shotgun (WGS) entry which is preliminary data.</text>
</comment>
<feature type="compositionally biased region" description="Basic residues" evidence="1">
    <location>
        <begin position="17"/>
        <end position="26"/>
    </location>
</feature>
<reference evidence="3 4" key="1">
    <citation type="submission" date="2018-06" db="EMBL/GenBank/DDBJ databases">
        <title>Draft genome sequence of Burkholderia reimsis strain BE51 isolated from a French agricultural soil.</title>
        <authorList>
            <person name="Esmaeel Q."/>
        </authorList>
    </citation>
    <scope>NUCLEOTIDE SEQUENCE [LARGE SCALE GENOMIC DNA]</scope>
    <source>
        <strain evidence="3 4">BE51</strain>
    </source>
</reference>
<evidence type="ECO:0000313" key="4">
    <source>
        <dbReference type="Proteomes" id="UP000252458"/>
    </source>
</evidence>
<evidence type="ECO:0000259" key="2">
    <source>
        <dbReference type="SMART" id="SM00528"/>
    </source>
</evidence>
<sequence>MLLPGRSSGQCQSQRLRPQKRVKPPAKYRNPATGEAWSGRGRPPEWIAGHDRSQFEIDSTSK</sequence>
<protein>
    <recommendedName>
        <fullName evidence="2">DNA-binding protein H-NS-like C-terminal domain-containing protein</fullName>
    </recommendedName>
</protein>
<name>A0A365QVH1_9BURK</name>
<dbReference type="Gene3D" id="4.10.430.30">
    <property type="match status" value="1"/>
</dbReference>
<evidence type="ECO:0000313" key="3">
    <source>
        <dbReference type="EMBL" id="RBB39271.1"/>
    </source>
</evidence>